<reference evidence="1 2" key="1">
    <citation type="submission" date="2019-02" db="EMBL/GenBank/DDBJ databases">
        <title>Deep-cultivation of Planctomycetes and their phenomic and genomic characterization uncovers novel biology.</title>
        <authorList>
            <person name="Wiegand S."/>
            <person name="Jogler M."/>
            <person name="Boedeker C."/>
            <person name="Pinto D."/>
            <person name="Vollmers J."/>
            <person name="Rivas-Marin E."/>
            <person name="Kohn T."/>
            <person name="Peeters S.H."/>
            <person name="Heuer A."/>
            <person name="Rast P."/>
            <person name="Oberbeckmann S."/>
            <person name="Bunk B."/>
            <person name="Jeske O."/>
            <person name="Meyerdierks A."/>
            <person name="Storesund J.E."/>
            <person name="Kallscheuer N."/>
            <person name="Luecker S."/>
            <person name="Lage O.M."/>
            <person name="Pohl T."/>
            <person name="Merkel B.J."/>
            <person name="Hornburger P."/>
            <person name="Mueller R.-W."/>
            <person name="Bruemmer F."/>
            <person name="Labrenz M."/>
            <person name="Spormann A.M."/>
            <person name="Op Den Camp H."/>
            <person name="Overmann J."/>
            <person name="Amann R."/>
            <person name="Jetten M.S.M."/>
            <person name="Mascher T."/>
            <person name="Medema M.H."/>
            <person name="Devos D.P."/>
            <person name="Kaster A.-K."/>
            <person name="Ovreas L."/>
            <person name="Rohde M."/>
            <person name="Galperin M.Y."/>
            <person name="Jogler C."/>
        </authorList>
    </citation>
    <scope>NUCLEOTIDE SEQUENCE [LARGE SCALE GENOMIC DNA]</scope>
    <source>
        <strain evidence="1 2">Poly59</strain>
    </source>
</reference>
<dbReference type="AlphaFoldDB" id="A0A5C6ELE2"/>
<protein>
    <submittedName>
        <fullName evidence="1">Uncharacterized protein</fullName>
    </submittedName>
</protein>
<sequence>MAHETDASQCPKCGAVSTYTITMQNGGRLISCSSCRKNFTSEVKQALFTGKNR</sequence>
<accession>A0A5C6ELE2</accession>
<evidence type="ECO:0000313" key="1">
    <source>
        <dbReference type="EMBL" id="TWU49260.1"/>
    </source>
</evidence>
<dbReference type="EMBL" id="SJPX01000004">
    <property type="protein sequence ID" value="TWU49260.1"/>
    <property type="molecule type" value="Genomic_DNA"/>
</dbReference>
<name>A0A5C6ELE2_9BACT</name>
<dbReference type="Proteomes" id="UP000317977">
    <property type="component" value="Unassembled WGS sequence"/>
</dbReference>
<comment type="caution">
    <text evidence="1">The sequence shown here is derived from an EMBL/GenBank/DDBJ whole genome shotgun (WGS) entry which is preliminary data.</text>
</comment>
<keyword evidence="2" id="KW-1185">Reference proteome</keyword>
<evidence type="ECO:0000313" key="2">
    <source>
        <dbReference type="Proteomes" id="UP000317977"/>
    </source>
</evidence>
<gene>
    <name evidence="1" type="ORF">Poly59_38740</name>
</gene>
<organism evidence="1 2">
    <name type="scientific">Rubripirellula reticaptiva</name>
    <dbReference type="NCBI Taxonomy" id="2528013"/>
    <lineage>
        <taxon>Bacteria</taxon>
        <taxon>Pseudomonadati</taxon>
        <taxon>Planctomycetota</taxon>
        <taxon>Planctomycetia</taxon>
        <taxon>Pirellulales</taxon>
        <taxon>Pirellulaceae</taxon>
        <taxon>Rubripirellula</taxon>
    </lineage>
</organism>
<proteinExistence type="predicted"/>